<evidence type="ECO:0000259" key="7">
    <source>
        <dbReference type="Pfam" id="PF08100"/>
    </source>
</evidence>
<evidence type="ECO:0000256" key="5">
    <source>
        <dbReference type="SAM" id="MobiDB-lite"/>
    </source>
</evidence>
<evidence type="ECO:0000259" key="6">
    <source>
        <dbReference type="Pfam" id="PF00891"/>
    </source>
</evidence>
<dbReference type="GO" id="GO:0046983">
    <property type="term" value="F:protein dimerization activity"/>
    <property type="evidence" value="ECO:0007669"/>
    <property type="project" value="InterPro"/>
</dbReference>
<feature type="domain" description="O-methyltransferase dimerisation" evidence="7">
    <location>
        <begin position="54"/>
        <end position="127"/>
    </location>
</feature>
<keyword evidence="1" id="KW-0489">Methyltransferase</keyword>
<sequence>MTATPDEQPAQQDSTVSDATLSARLPQRSRPATLPAWSLARERIAPYDLVQFMMDGVADFCALYAAVELGIFELLAHEELTSDELADACEADPATMRRLMRWLHGRDFVGTYGGRRYQLTELGQVLTAGAERSQRHAVLVTGSSYWMDAIRDLTGTICRGHPAPPSGLSPYDHLARHPDLSRDFDLFMTARCAALGRDLAASSDFEHVRTVADLGGGLGGVLSEILTAHPQVRGILADRQDVLDRARDRLADEGLADRVQLTPGDFFDRVPGGADIYLLSSVGHNYSDAQVVELLIAIRETIEAGHNPTTAEVWIAEGMLPRLPGAASRWHSTDIRMLALFPGDGVRQSDDYCRLIRQAGLHVRKVSPLSCGQTLMTARLAEQ</sequence>
<dbReference type="InterPro" id="IPR001077">
    <property type="entry name" value="COMT_C"/>
</dbReference>
<dbReference type="InterPro" id="IPR036390">
    <property type="entry name" value="WH_DNA-bd_sf"/>
</dbReference>
<feature type="active site" description="Proton acceptor" evidence="4">
    <location>
        <position position="284"/>
    </location>
</feature>
<evidence type="ECO:0000256" key="3">
    <source>
        <dbReference type="ARBA" id="ARBA00022691"/>
    </source>
</evidence>
<keyword evidence="2" id="KW-0808">Transferase</keyword>
<dbReference type="STRING" id="1909395.BKM31_17500"/>
<feature type="domain" description="O-methyltransferase C-terminal" evidence="6">
    <location>
        <begin position="167"/>
        <end position="361"/>
    </location>
</feature>
<dbReference type="KEGG" id="noa:BKM31_17500"/>
<organism evidence="8 9">
    <name type="scientific">[Actinomadura] parvosata subsp. kistnae</name>
    <dbReference type="NCBI Taxonomy" id="1909395"/>
    <lineage>
        <taxon>Bacteria</taxon>
        <taxon>Bacillati</taxon>
        <taxon>Actinomycetota</taxon>
        <taxon>Actinomycetes</taxon>
        <taxon>Streptosporangiales</taxon>
        <taxon>Streptosporangiaceae</taxon>
        <taxon>Nonomuraea</taxon>
    </lineage>
</organism>
<evidence type="ECO:0000256" key="1">
    <source>
        <dbReference type="ARBA" id="ARBA00022603"/>
    </source>
</evidence>
<dbReference type="Pfam" id="PF00891">
    <property type="entry name" value="Methyltransf_2"/>
    <property type="match status" value="1"/>
</dbReference>
<evidence type="ECO:0008006" key="10">
    <source>
        <dbReference type="Google" id="ProtNLM"/>
    </source>
</evidence>
<dbReference type="PANTHER" id="PTHR43712:SF2">
    <property type="entry name" value="O-METHYLTRANSFERASE CICE"/>
    <property type="match status" value="1"/>
</dbReference>
<dbReference type="Proteomes" id="UP000190797">
    <property type="component" value="Chromosome"/>
</dbReference>
<dbReference type="InterPro" id="IPR012967">
    <property type="entry name" value="COMT_dimerisation"/>
</dbReference>
<protein>
    <recommendedName>
        <fullName evidence="10">O-methyltransferase domain-containing protein</fullName>
    </recommendedName>
</protein>
<accession>A0A1U9ZYH7</accession>
<dbReference type="SUPFAM" id="SSF46785">
    <property type="entry name" value="Winged helix' DNA-binding domain"/>
    <property type="match status" value="1"/>
</dbReference>
<dbReference type="AlphaFoldDB" id="A0A1U9ZYH7"/>
<proteinExistence type="predicted"/>
<keyword evidence="3" id="KW-0949">S-adenosyl-L-methionine</keyword>
<dbReference type="InterPro" id="IPR036388">
    <property type="entry name" value="WH-like_DNA-bd_sf"/>
</dbReference>
<dbReference type="SUPFAM" id="SSF53335">
    <property type="entry name" value="S-adenosyl-L-methionine-dependent methyltransferases"/>
    <property type="match status" value="1"/>
</dbReference>
<name>A0A1U9ZYH7_9ACTN</name>
<evidence type="ECO:0000256" key="4">
    <source>
        <dbReference type="PIRSR" id="PIRSR005739-1"/>
    </source>
</evidence>
<dbReference type="GO" id="GO:0032259">
    <property type="term" value="P:methylation"/>
    <property type="evidence" value="ECO:0007669"/>
    <property type="project" value="UniProtKB-KW"/>
</dbReference>
<dbReference type="InterPro" id="IPR029063">
    <property type="entry name" value="SAM-dependent_MTases_sf"/>
</dbReference>
<dbReference type="PROSITE" id="PS51683">
    <property type="entry name" value="SAM_OMT_II"/>
    <property type="match status" value="1"/>
</dbReference>
<keyword evidence="9" id="KW-1185">Reference proteome</keyword>
<feature type="region of interest" description="Disordered" evidence="5">
    <location>
        <begin position="1"/>
        <end position="25"/>
    </location>
</feature>
<feature type="compositionally biased region" description="Polar residues" evidence="5">
    <location>
        <begin position="1"/>
        <end position="20"/>
    </location>
</feature>
<evidence type="ECO:0000313" key="9">
    <source>
        <dbReference type="Proteomes" id="UP000190797"/>
    </source>
</evidence>
<reference evidence="9" key="1">
    <citation type="journal article" date="2017" name="Med. Chem. Commun.">
        <title>Nonomuraea sp. ATCC 55076 harbours the largest actinomycete chromosome to date and the kistamicin biosynthetic gene cluster.</title>
        <authorList>
            <person name="Nazari B."/>
            <person name="Forneris C.C."/>
            <person name="Gibson M.I."/>
            <person name="Moon K."/>
            <person name="Schramma K.R."/>
            <person name="Seyedsayamdost M.R."/>
        </authorList>
    </citation>
    <scope>NUCLEOTIDE SEQUENCE [LARGE SCALE GENOMIC DNA]</scope>
    <source>
        <strain evidence="9">ATCC 55076</strain>
    </source>
</reference>
<dbReference type="GO" id="GO:0008171">
    <property type="term" value="F:O-methyltransferase activity"/>
    <property type="evidence" value="ECO:0007669"/>
    <property type="project" value="InterPro"/>
</dbReference>
<dbReference type="Gene3D" id="3.40.50.150">
    <property type="entry name" value="Vaccinia Virus protein VP39"/>
    <property type="match status" value="1"/>
</dbReference>
<evidence type="ECO:0000256" key="2">
    <source>
        <dbReference type="ARBA" id="ARBA00022679"/>
    </source>
</evidence>
<evidence type="ECO:0000313" key="8">
    <source>
        <dbReference type="EMBL" id="AQZ63016.1"/>
    </source>
</evidence>
<dbReference type="Gene3D" id="1.10.10.10">
    <property type="entry name" value="Winged helix-like DNA-binding domain superfamily/Winged helix DNA-binding domain"/>
    <property type="match status" value="1"/>
</dbReference>
<dbReference type="PANTHER" id="PTHR43712">
    <property type="entry name" value="PUTATIVE (AFU_ORTHOLOGUE AFUA_4G14580)-RELATED"/>
    <property type="match status" value="1"/>
</dbReference>
<dbReference type="RefSeq" id="WP_155127504.1">
    <property type="nucleotide sequence ID" value="NZ_CP017717.1"/>
</dbReference>
<dbReference type="InterPro" id="IPR016461">
    <property type="entry name" value="COMT-like"/>
</dbReference>
<dbReference type="EMBL" id="CP017717">
    <property type="protein sequence ID" value="AQZ63016.1"/>
    <property type="molecule type" value="Genomic_DNA"/>
</dbReference>
<dbReference type="PIRSF" id="PIRSF005739">
    <property type="entry name" value="O-mtase"/>
    <property type="match status" value="1"/>
</dbReference>
<dbReference type="OrthoDB" id="4145676at2"/>
<dbReference type="Gene3D" id="1.10.287.1350">
    <property type="match status" value="1"/>
</dbReference>
<dbReference type="Pfam" id="PF08100">
    <property type="entry name" value="Dimerisation"/>
    <property type="match status" value="1"/>
</dbReference>
<gene>
    <name evidence="8" type="ORF">BKM31_17500</name>
</gene>